<evidence type="ECO:0000313" key="1">
    <source>
        <dbReference type="EMBL" id="EDU98750.1"/>
    </source>
</evidence>
<reference evidence="1 2" key="2">
    <citation type="submission" date="2008-04" db="EMBL/GenBank/DDBJ databases">
        <authorList>
            <person name="Fulton L."/>
            <person name="Clifton S."/>
            <person name="Fulton B."/>
            <person name="Xu J."/>
            <person name="Minx P."/>
            <person name="Pepin K.H."/>
            <person name="Johnson M."/>
            <person name="Thiruvilangam P."/>
            <person name="Bhonagiri V."/>
            <person name="Nash W.E."/>
            <person name="Mardis E.R."/>
            <person name="Wilson R.K."/>
        </authorList>
    </citation>
    <scope>NUCLEOTIDE SEQUENCE [LARGE SCALE GENOMIC DNA]</scope>
    <source>
        <strain evidence="1 2">DSM 17136</strain>
    </source>
</reference>
<sequence>MFFLFKFNGAKDKSFLQKRKVSGRKSLTDLTLANFLLVLCQSLLLRPASLLQKNVMFFKKVGDF</sequence>
<protein>
    <submittedName>
        <fullName evidence="1">Uncharacterized protein</fullName>
    </submittedName>
</protein>
<dbReference type="Proteomes" id="UP000003146">
    <property type="component" value="Unassembled WGS sequence"/>
</dbReference>
<accession>B3JQL4</accession>
<dbReference type="HOGENOM" id="CLU_2858267_0_0_10"/>
<name>B3JQL4_9BACT</name>
<proteinExistence type="predicted"/>
<dbReference type="STRING" id="470145.BACCOP_04248"/>
<comment type="caution">
    <text evidence="1">The sequence shown here is derived from an EMBL/GenBank/DDBJ whole genome shotgun (WGS) entry which is preliminary data.</text>
</comment>
<evidence type="ECO:0000313" key="2">
    <source>
        <dbReference type="Proteomes" id="UP000003146"/>
    </source>
</evidence>
<dbReference type="AlphaFoldDB" id="B3JQL4"/>
<gene>
    <name evidence="1" type="ORF">BACCOP_04248</name>
</gene>
<reference evidence="1 2" key="1">
    <citation type="submission" date="2008-04" db="EMBL/GenBank/DDBJ databases">
        <title>Draft genome sequence of Bacteroides coprocola (DSM 17136).</title>
        <authorList>
            <person name="Sudarsanam P."/>
            <person name="Ley R."/>
            <person name="Guruge J."/>
            <person name="Turnbaugh P.J."/>
            <person name="Mahowald M."/>
            <person name="Liep D."/>
            <person name="Gordon J."/>
        </authorList>
    </citation>
    <scope>NUCLEOTIDE SEQUENCE [LARGE SCALE GENOMIC DNA]</scope>
    <source>
        <strain evidence="1 2">DSM 17136</strain>
    </source>
</reference>
<dbReference type="EMBL" id="ABIY02000128">
    <property type="protein sequence ID" value="EDU98750.1"/>
    <property type="molecule type" value="Genomic_DNA"/>
</dbReference>
<organism evidence="1 2">
    <name type="scientific">Phocaeicola coprocola DSM 17136</name>
    <dbReference type="NCBI Taxonomy" id="470145"/>
    <lineage>
        <taxon>Bacteria</taxon>
        <taxon>Pseudomonadati</taxon>
        <taxon>Bacteroidota</taxon>
        <taxon>Bacteroidia</taxon>
        <taxon>Bacteroidales</taxon>
        <taxon>Bacteroidaceae</taxon>
        <taxon>Phocaeicola</taxon>
    </lineage>
</organism>